<dbReference type="Gene3D" id="1.25.10.10">
    <property type="entry name" value="Leucine-rich Repeat Variant"/>
    <property type="match status" value="1"/>
</dbReference>
<proteinExistence type="predicted"/>
<dbReference type="InterPro" id="IPR016024">
    <property type="entry name" value="ARM-type_fold"/>
</dbReference>
<name>A0A443S8J4_9ACAR</name>
<dbReference type="Proteomes" id="UP000288716">
    <property type="component" value="Unassembled WGS sequence"/>
</dbReference>
<dbReference type="Pfam" id="PF20168">
    <property type="entry name" value="PDS5"/>
    <property type="match status" value="1"/>
</dbReference>
<dbReference type="AlphaFoldDB" id="A0A443S8J4"/>
<reference evidence="1 2" key="1">
    <citation type="journal article" date="2018" name="Gigascience">
        <title>Genomes of trombidid mites reveal novel predicted allergens and laterally-transferred genes associated with secondary metabolism.</title>
        <authorList>
            <person name="Dong X."/>
            <person name="Chaisiri K."/>
            <person name="Xia D."/>
            <person name="Armstrong S.D."/>
            <person name="Fang Y."/>
            <person name="Donnelly M.J."/>
            <person name="Kadowaki T."/>
            <person name="McGarry J.W."/>
            <person name="Darby A.C."/>
            <person name="Makepeace B.L."/>
        </authorList>
    </citation>
    <scope>NUCLEOTIDE SEQUENCE [LARGE SCALE GENOMIC DNA]</scope>
    <source>
        <strain evidence="1">UoL-UT</strain>
    </source>
</reference>
<evidence type="ECO:0000313" key="1">
    <source>
        <dbReference type="EMBL" id="RWS23886.1"/>
    </source>
</evidence>
<dbReference type="OrthoDB" id="6533362at2759"/>
<sequence>MFLSRLYIWNDLLKRFTDTSVDVRMHCVEIAEILMKTCNTYVIVTSMRNCLKITLSDRRFKIRIGTIVALEEISNEKVLNVCCPQLMQQLASRCGDTHTLVRQNALWSTANIFRKMSDNTAVKIIFLNHIFKLCSACLSCYKMTSDNNEMIVIENAFQMLFICFQEDNSKTIANNLLNVVTFCTENALKGMAAMLLFHKYVRDLLYTVLTRIESSCNLSTDKQLKTMLSKLEILLYTPTMERKDMPELIRHLLFKRIKEDESLFKDMLLICSEDYESVAEISTTLEKLRDQTMNTSFDDVVSRDVENDCRLVNNLILRCGFNMIDVELIIELITAMSDVKSIYCIRMASLITLLSVSFPQLFKVKEVNEAILNLPLNILIALYNDSVSFILRIDEQTKNRLREIIEEKVASRSPSPEY</sequence>
<dbReference type="VEuPathDB" id="VectorBase:LDEU008154"/>
<protein>
    <submittedName>
        <fullName evidence="1">Uncharacterized protein</fullName>
    </submittedName>
</protein>
<gene>
    <name evidence="1" type="ORF">B4U80_13298</name>
</gene>
<evidence type="ECO:0000313" key="2">
    <source>
        <dbReference type="Proteomes" id="UP000288716"/>
    </source>
</evidence>
<comment type="caution">
    <text evidence="1">The sequence shown here is derived from an EMBL/GenBank/DDBJ whole genome shotgun (WGS) entry which is preliminary data.</text>
</comment>
<dbReference type="EMBL" id="NCKV01005729">
    <property type="protein sequence ID" value="RWS23886.1"/>
    <property type="molecule type" value="Genomic_DNA"/>
</dbReference>
<accession>A0A443S8J4</accession>
<dbReference type="InterPro" id="IPR011989">
    <property type="entry name" value="ARM-like"/>
</dbReference>
<keyword evidence="2" id="KW-1185">Reference proteome</keyword>
<organism evidence="1 2">
    <name type="scientific">Leptotrombidium deliense</name>
    <dbReference type="NCBI Taxonomy" id="299467"/>
    <lineage>
        <taxon>Eukaryota</taxon>
        <taxon>Metazoa</taxon>
        <taxon>Ecdysozoa</taxon>
        <taxon>Arthropoda</taxon>
        <taxon>Chelicerata</taxon>
        <taxon>Arachnida</taxon>
        <taxon>Acari</taxon>
        <taxon>Acariformes</taxon>
        <taxon>Trombidiformes</taxon>
        <taxon>Prostigmata</taxon>
        <taxon>Anystina</taxon>
        <taxon>Parasitengona</taxon>
        <taxon>Trombiculoidea</taxon>
        <taxon>Trombiculidae</taxon>
        <taxon>Leptotrombidium</taxon>
    </lineage>
</organism>
<dbReference type="SUPFAM" id="SSF48371">
    <property type="entry name" value="ARM repeat"/>
    <property type="match status" value="1"/>
</dbReference>